<feature type="region of interest" description="Disordered" evidence="21">
    <location>
        <begin position="2870"/>
        <end position="2895"/>
    </location>
</feature>
<proteinExistence type="inferred from homology"/>
<sequence>MSITSVNDAKVLIASSRVADRTTGLKELINVFRYNRGRPSLDALTNKSYLALCDTLFQCMRDERSSFLRSKAKTARSSPLLPLTGEALRHIVNAGVRAFKIPTVELIIETIIEVLPGKDGALVKPLVEELPKALRALLEYQPHVERLPKHIWDATVQFCLENLSAFLADQNDAEPPDSWSTAASGRSRTRTPFDLTDQTQPKQTPRDTPAKKQIPEVLVSAFDEFVLCLQLLTKASNAPILGKAEDILTTLIHALPRRTGRTQQAALASLNSVLLCTSLHSVQLTKRTIQDLLPFLKSLWSDQRLRDEILVVLINSEQHLRSMLADENCDATASDLQALVETMYGEYARRQERNTLQSQFLEDDHLCFRHLGRPGTDTHPLQTYAFALETQPETQLAHVEGLWALVSAIARFSYKLDQKKHLNSLEREDDDSSLPKRPRTIQLFQDYLRLVSNPKSNAKRAALTVLAFMVQEGPLSEDDLQGILEKLTAYITDEHPAHASWAMLVLAAAAFQKGSQSPTLLPLWSSVFQSAARVMTSASSSRAACHLMNVLLNLKIISFSSISELVQSMLLSIELNGPALLTDSSSSFLTTVLHQKVTENPTDYKYTAERVLNWFLSKWTPSRWSERTYSSVNAHHCNARDILKLIYACLDRRFALVEAAPRFNLGSIALARIQSSQHQDLETYLLLLPDKADFLAISRGNSSLTASSASAHPSTHLEIRLTEFCITELEKSRQRWDEWSKKDRQGITPDMLRLITESCIVSAAISELSNVEHRHVQTLATTVDATAHWLSTCLLHPKTEMYKVNAVVEACMANLPDVRQLSDLSLLPFKQAGVGMLASHMSRAFSARVEVKSSFVDDEDLMDVEEDHISPHVGGAFDPESDVPRHDIHAANDAAALRANCSTYCHLVACIADAPDTQENYIPSEFVDFLTSLNETELLRSRTFISSLLSTRFRLHRAACIKLLERLSDGLIDPLAREYNTSEVANGLVVEVLTGMTKEWDPGSTDQEGRDLYDTVEALYSYYVKDMEKSGVRRSVSLQKAVADLLHRLLKYQPEFGKGNKMPSVRTSLFGLLAHGEIEVKYHIAKGIPDVFEFFILPEHEKILEDIDASLPSDVGWLEGITIRLLVLARLASVWHTLLRQGVYRIFAAAGSIEGAIQHAKHCISNVAAARGLDDARALFRLFAPQIIFTWLDRKRTLSEIPFHAFDYPSLDALLRDVEPEAVGQAAMLGLQNELNFLSGALGKPVSELLTRNFGKAAAYTISWDTCKGIARNKSDPSNEVFLREQLNSPHYPQHLQENFPRIVGYIFQTLDHEERITKPLEKRPAYSMSAKALAEMESISHSTQTFELGIEPSFSAFYLFDQLERLCRRIAGDPLRLWTPNTFTFVMRMLLDRLHPALGPLNARSVIRKIRILVALAGPVACQGYPLQMTLQSLRPFLTDIQCAVDTLGVMQYLLDHGVEYLRSQLSFVTGIGLSTLISIRVFLSSSQESTTQESQYTATMSQTQRFHTWLTKYLENYTGLLLGSEPGPSVKAFKRIITAASRIRTEGNSFKGTEESGLLREILDDVRLGRRLLNKPSREVALDLLCKEFQPAASARDDLFESDEDLADYAPQVWESCRRANVGEGYKLWAARVLGRAFISHGEVKKSTAQLLPWSTTASSRTSLGRTSREAIIEKLVNLIYSDDRGEAGLSECVIRLLISRLSVNAYGQEVTNAIPEPMVIALTLAVPPEPESDLRVTPQAVELTAFPTERKPVDDWIRDLAVSLCQLASQDPILTSLPKMLLGVQGMAATLFPYILHLVLLEEYDTGRKVKRTLSEAVSSWFSSCNITHAPFLRILIEAILYLRAQPVPKEATRVDRDQWLQIDFMKAAEAATVCGMYRSALLFAETASGQQVVKPMSRRSSTLLPPPQIPLELQMLIYRNLDEPDSFYGIDRGHSLGSVLDRLDHEADGMKSLLFRGARLDSQIRRSSTCQAADSRGMVKSLITLNMNSITRSLLSNEQFRDMGDEAVDGALHTARKLGQWDIKAPEGNNGEASTLYKAFQGVHYSTDVASAKTHLNSQLMSAMNSLCERGEATMGVKSQLRTLAVLAEAEELVNTPDPSLLLDVWDRMKSRERWMQAGEYEDVRLLLSCRETLFSIIGGNAALKESMRARVGTIRHMEVEALIQSSTVGRKHGALQESLSSVTYLADIAPQCKSIGLDIEAAAQHEVANVLWDQGESETSIRIRQHLIRHTKFDSQATDISLSVLLARLGHHIAEARLAKPDTIIADYLEPAITELKGQNHGTVPGQVFHEYALFCDKQLQNQEAAEEFARITTVMNRKKQEYNEFKKLAEVEKSKSMRDTYKRNSARAYTWYKLDKGEHDRLKRAREQFLQQCLENYLLSLYASDEFNNDALRVFSLWLEYADTPLANNAVKPYLSKVPSGKFALLMNQLSSRLQAEPTDFQTLLTELVYRICVDHPYHGMYQIFAIQMKVFMSKEDTVRSKDESAKSRQQAASTIASWLHKDKRAQTRWNSIAQAAGLYHALAMFKNDADNRQGREISLDKYPESKKMVERVPSLNIPPATLQIEVRPDCNYSALPIITGFKSRMGIANGLSAPKIITAYGSDGRSYKQLFKSGNDDLRQDAIMEQVFDQVSRLLKNHTATRLRNLGIRTYKVLPLSTRSGLMEFVQNTIPLHQWVMPAHERYYPSDWKPDKCRKEIQNCQGDIQSKRVQVWQRIGDNFHPVGRYFLLERFQDPDEWFEKRLNYTRSTAAISILGHVLGLGDRHCHNILLDEKSGEVVHIDLGVSFEAGRVLPVPEVVPFRLTRDLVDAMGYTKTEGVFRRCCEFTMDTLREERESIMTLLNVLRYDPLVNWSVTPAKAKRMQEAQDTNAHSTRAGTAGTGGTPMPTPVPEKLGAGAVVEEGQDSHKKREEQAGEAGRALSVVEKKLSKTLSTTATVNELIQTATDERNLAVLYCGWASYA</sequence>
<dbReference type="InterPro" id="IPR000403">
    <property type="entry name" value="PI3/4_kinase_cat_dom"/>
</dbReference>
<evidence type="ECO:0000256" key="8">
    <source>
        <dbReference type="ARBA" id="ARBA00022527"/>
    </source>
</evidence>
<evidence type="ECO:0000259" key="23">
    <source>
        <dbReference type="PROSITE" id="PS51189"/>
    </source>
</evidence>
<evidence type="ECO:0000256" key="9">
    <source>
        <dbReference type="ARBA" id="ARBA00022679"/>
    </source>
</evidence>
<dbReference type="GO" id="GO:0005634">
    <property type="term" value="C:nucleus"/>
    <property type="evidence" value="ECO:0007669"/>
    <property type="project" value="UniProtKB-SubCell"/>
</dbReference>
<keyword evidence="15 20" id="KW-0779">Telomere</keyword>
<evidence type="ECO:0000256" key="18">
    <source>
        <dbReference type="ARBA" id="ARBA00047899"/>
    </source>
</evidence>
<evidence type="ECO:0000256" key="13">
    <source>
        <dbReference type="ARBA" id="ARBA00022840"/>
    </source>
</evidence>
<feature type="compositionally biased region" description="Polar residues" evidence="21">
    <location>
        <begin position="2872"/>
        <end position="2882"/>
    </location>
</feature>
<dbReference type="SUPFAM" id="SSF48371">
    <property type="entry name" value="ARM repeat"/>
    <property type="match status" value="2"/>
</dbReference>
<dbReference type="Proteomes" id="UP000799440">
    <property type="component" value="Unassembled WGS sequence"/>
</dbReference>
<evidence type="ECO:0000256" key="5">
    <source>
        <dbReference type="ARBA" id="ARBA00012513"/>
    </source>
</evidence>
<dbReference type="PROSITE" id="PS51189">
    <property type="entry name" value="FAT"/>
    <property type="match status" value="1"/>
</dbReference>
<dbReference type="SMART" id="SM01342">
    <property type="entry name" value="TAN"/>
    <property type="match status" value="1"/>
</dbReference>
<dbReference type="GO" id="GO:0035556">
    <property type="term" value="P:intracellular signal transduction"/>
    <property type="evidence" value="ECO:0007669"/>
    <property type="project" value="UniProtKB-ARBA"/>
</dbReference>
<comment type="function">
    <text evidence="17 20">Serine/threonine protein kinase which activates checkpoint signaling upon genotoxic stresses such as ionizing radiation (IR), ultraviolet light (UV), or DNA replication stalling, thereby acting as a DNA damage sensor. Recognizes the substrate consensus sequence [ST]-Q. Phosphorylates histone H2A to form H2AS128ph (gamma-H2A) at sites of DNA damage, involved in the regulation of DNA damage response mechanism. Required for the control of telomere length and genome stability.</text>
</comment>
<dbReference type="PANTHER" id="PTHR37079">
    <property type="entry name" value="SERINE/THREONINE-PROTEIN KINASE ATM"/>
    <property type="match status" value="1"/>
</dbReference>
<dbReference type="PROSITE" id="PS50290">
    <property type="entry name" value="PI3_4_KINASE_3"/>
    <property type="match status" value="1"/>
</dbReference>
<dbReference type="FunFam" id="3.30.1010.10:FF:000019">
    <property type="entry name" value="Serine/threonine-protein kinase Tel1"/>
    <property type="match status" value="1"/>
</dbReference>
<dbReference type="InterPro" id="IPR038980">
    <property type="entry name" value="ATM_plant"/>
</dbReference>
<dbReference type="GO" id="GO:0005524">
    <property type="term" value="F:ATP binding"/>
    <property type="evidence" value="ECO:0007669"/>
    <property type="project" value="UniProtKB-KW"/>
</dbReference>
<evidence type="ECO:0000259" key="24">
    <source>
        <dbReference type="PROSITE" id="PS51190"/>
    </source>
</evidence>
<evidence type="ECO:0000256" key="12">
    <source>
        <dbReference type="ARBA" id="ARBA00022777"/>
    </source>
</evidence>
<dbReference type="OrthoDB" id="381190at2759"/>
<evidence type="ECO:0000256" key="4">
    <source>
        <dbReference type="ARBA" id="ARBA00011370"/>
    </source>
</evidence>
<dbReference type="Gene3D" id="3.30.1010.10">
    <property type="entry name" value="Phosphatidylinositol 3-kinase Catalytic Subunit, Chain A, domain 4"/>
    <property type="match status" value="1"/>
</dbReference>
<evidence type="ECO:0000313" key="26">
    <source>
        <dbReference type="Proteomes" id="UP000799440"/>
    </source>
</evidence>
<feature type="domain" description="FATC" evidence="24">
    <location>
        <begin position="2936"/>
        <end position="2968"/>
    </location>
</feature>
<keyword evidence="10 20" id="KW-0547">Nucleotide-binding</keyword>
<comment type="subunit">
    <text evidence="4">Associates with DNA double-strand breaks.</text>
</comment>
<keyword evidence="13 20" id="KW-0067">ATP-binding</keyword>
<evidence type="ECO:0000256" key="1">
    <source>
        <dbReference type="ARBA" id="ARBA00004123"/>
    </source>
</evidence>
<dbReference type="InterPro" id="IPR011009">
    <property type="entry name" value="Kinase-like_dom_sf"/>
</dbReference>
<evidence type="ECO:0000256" key="21">
    <source>
        <dbReference type="SAM" id="MobiDB-lite"/>
    </source>
</evidence>
<comment type="subcellular location">
    <subcellularLocation>
        <location evidence="2 20">Chromosome</location>
        <location evidence="2 20">Telomere</location>
    </subcellularLocation>
    <subcellularLocation>
        <location evidence="1 20">Nucleus</location>
    </subcellularLocation>
</comment>
<dbReference type="EC" id="2.7.11.1" evidence="5 20"/>
<feature type="domain" description="PI3K/PI4K catalytic" evidence="22">
    <location>
        <begin position="2588"/>
        <end position="2900"/>
    </location>
</feature>
<reference evidence="25" key="1">
    <citation type="journal article" date="2020" name="Stud. Mycol.">
        <title>101 Dothideomycetes genomes: a test case for predicting lifestyles and emergence of pathogens.</title>
        <authorList>
            <person name="Haridas S."/>
            <person name="Albert R."/>
            <person name="Binder M."/>
            <person name="Bloem J."/>
            <person name="Labutti K."/>
            <person name="Salamov A."/>
            <person name="Andreopoulos B."/>
            <person name="Baker S."/>
            <person name="Barry K."/>
            <person name="Bills G."/>
            <person name="Bluhm B."/>
            <person name="Cannon C."/>
            <person name="Castanera R."/>
            <person name="Culley D."/>
            <person name="Daum C."/>
            <person name="Ezra D."/>
            <person name="Gonzalez J."/>
            <person name="Henrissat B."/>
            <person name="Kuo A."/>
            <person name="Liang C."/>
            <person name="Lipzen A."/>
            <person name="Lutzoni F."/>
            <person name="Magnuson J."/>
            <person name="Mondo S."/>
            <person name="Nolan M."/>
            <person name="Ohm R."/>
            <person name="Pangilinan J."/>
            <person name="Park H.-J."/>
            <person name="Ramirez L."/>
            <person name="Alfaro M."/>
            <person name="Sun H."/>
            <person name="Tritt A."/>
            <person name="Yoshinaga Y."/>
            <person name="Zwiers L.-H."/>
            <person name="Turgeon B."/>
            <person name="Goodwin S."/>
            <person name="Spatafora J."/>
            <person name="Crous P."/>
            <person name="Grigoriev I."/>
        </authorList>
    </citation>
    <scope>NUCLEOTIDE SEQUENCE</scope>
    <source>
        <strain evidence="25">CBS 119925</strain>
    </source>
</reference>
<dbReference type="GO" id="GO:0006325">
    <property type="term" value="P:chromatin organization"/>
    <property type="evidence" value="ECO:0007669"/>
    <property type="project" value="UniProtKB-KW"/>
</dbReference>
<dbReference type="PROSITE" id="PS00915">
    <property type="entry name" value="PI3_4_KINASE_1"/>
    <property type="match status" value="1"/>
</dbReference>
<dbReference type="InterPro" id="IPR044107">
    <property type="entry name" value="PIKKc_ATM"/>
</dbReference>
<dbReference type="InterPro" id="IPR036940">
    <property type="entry name" value="PI3/4_kinase_cat_sf"/>
</dbReference>
<dbReference type="EMBL" id="MU006585">
    <property type="protein sequence ID" value="KAF2744994.1"/>
    <property type="molecule type" value="Genomic_DNA"/>
</dbReference>
<dbReference type="InterPro" id="IPR021668">
    <property type="entry name" value="TAN"/>
</dbReference>
<accession>A0A6A6V5J5</accession>
<evidence type="ECO:0000256" key="2">
    <source>
        <dbReference type="ARBA" id="ARBA00004574"/>
    </source>
</evidence>
<dbReference type="GO" id="GO:0006281">
    <property type="term" value="P:DNA repair"/>
    <property type="evidence" value="ECO:0007669"/>
    <property type="project" value="InterPro"/>
</dbReference>
<dbReference type="GO" id="GO:0004674">
    <property type="term" value="F:protein serine/threonine kinase activity"/>
    <property type="evidence" value="ECO:0007669"/>
    <property type="project" value="UniProtKB-KW"/>
</dbReference>
<dbReference type="SMART" id="SM00146">
    <property type="entry name" value="PI3Kc"/>
    <property type="match status" value="1"/>
</dbReference>
<dbReference type="InterPro" id="IPR003152">
    <property type="entry name" value="FATC_dom"/>
</dbReference>
<keyword evidence="14 20" id="KW-0156">Chromatin regulator</keyword>
<keyword evidence="9 20" id="KW-0808">Transferase</keyword>
<keyword evidence="7 20" id="KW-0158">Chromosome</keyword>
<dbReference type="SMART" id="SM01343">
    <property type="entry name" value="FATC"/>
    <property type="match status" value="1"/>
</dbReference>
<evidence type="ECO:0000313" key="25">
    <source>
        <dbReference type="EMBL" id="KAF2744994.1"/>
    </source>
</evidence>
<dbReference type="PANTHER" id="PTHR37079:SF4">
    <property type="entry name" value="SERINE_THREONINE-PROTEIN KINASE ATM"/>
    <property type="match status" value="1"/>
</dbReference>
<evidence type="ECO:0000256" key="19">
    <source>
        <dbReference type="ARBA" id="ARBA00048679"/>
    </source>
</evidence>
<evidence type="ECO:0000256" key="3">
    <source>
        <dbReference type="ARBA" id="ARBA00010769"/>
    </source>
</evidence>
<evidence type="ECO:0000259" key="22">
    <source>
        <dbReference type="PROSITE" id="PS50290"/>
    </source>
</evidence>
<dbReference type="Pfam" id="PF02260">
    <property type="entry name" value="FATC"/>
    <property type="match status" value="1"/>
</dbReference>
<dbReference type="Pfam" id="PF00454">
    <property type="entry name" value="PI3_PI4_kinase"/>
    <property type="match status" value="1"/>
</dbReference>
<comment type="catalytic activity">
    <reaction evidence="18 20">
        <text>L-threonyl-[protein] + ATP = O-phospho-L-threonyl-[protein] + ADP + H(+)</text>
        <dbReference type="Rhea" id="RHEA:46608"/>
        <dbReference type="Rhea" id="RHEA-COMP:11060"/>
        <dbReference type="Rhea" id="RHEA-COMP:11605"/>
        <dbReference type="ChEBI" id="CHEBI:15378"/>
        <dbReference type="ChEBI" id="CHEBI:30013"/>
        <dbReference type="ChEBI" id="CHEBI:30616"/>
        <dbReference type="ChEBI" id="CHEBI:61977"/>
        <dbReference type="ChEBI" id="CHEBI:456216"/>
        <dbReference type="EC" id="2.7.11.1"/>
    </reaction>
</comment>
<dbReference type="SUPFAM" id="SSF56112">
    <property type="entry name" value="Protein kinase-like (PK-like)"/>
    <property type="match status" value="1"/>
</dbReference>
<name>A0A6A6V5J5_9PLEO</name>
<feature type="domain" description="FAT" evidence="23">
    <location>
        <begin position="1870"/>
        <end position="2476"/>
    </location>
</feature>
<keyword evidence="16 20" id="KW-0539">Nucleus</keyword>
<evidence type="ECO:0000256" key="6">
    <source>
        <dbReference type="ARBA" id="ARBA00014619"/>
    </source>
</evidence>
<keyword evidence="12 20" id="KW-0418">Kinase</keyword>
<keyword evidence="26" id="KW-1185">Reference proteome</keyword>
<dbReference type="InterPro" id="IPR018936">
    <property type="entry name" value="PI3/4_kinase_CS"/>
</dbReference>
<keyword evidence="11 20" id="KW-0227">DNA damage</keyword>
<dbReference type="Pfam" id="PF11640">
    <property type="entry name" value="TAN"/>
    <property type="match status" value="1"/>
</dbReference>
<evidence type="ECO:0000256" key="17">
    <source>
        <dbReference type="ARBA" id="ARBA00025079"/>
    </source>
</evidence>
<gene>
    <name evidence="25" type="ORF">M011DRAFT_470010</name>
</gene>
<evidence type="ECO:0000256" key="7">
    <source>
        <dbReference type="ARBA" id="ARBA00022454"/>
    </source>
</evidence>
<dbReference type="InterPro" id="IPR016024">
    <property type="entry name" value="ARM-type_fold"/>
</dbReference>
<organism evidence="25 26">
    <name type="scientific">Sporormia fimetaria CBS 119925</name>
    <dbReference type="NCBI Taxonomy" id="1340428"/>
    <lineage>
        <taxon>Eukaryota</taxon>
        <taxon>Fungi</taxon>
        <taxon>Dikarya</taxon>
        <taxon>Ascomycota</taxon>
        <taxon>Pezizomycotina</taxon>
        <taxon>Dothideomycetes</taxon>
        <taxon>Pleosporomycetidae</taxon>
        <taxon>Pleosporales</taxon>
        <taxon>Sporormiaceae</taxon>
        <taxon>Sporormia</taxon>
    </lineage>
</organism>
<dbReference type="Gene3D" id="1.10.1070.11">
    <property type="entry name" value="Phosphatidylinositol 3-/4-kinase, catalytic domain"/>
    <property type="match status" value="1"/>
</dbReference>
<evidence type="ECO:0000256" key="10">
    <source>
        <dbReference type="ARBA" id="ARBA00022741"/>
    </source>
</evidence>
<dbReference type="GO" id="GO:0000781">
    <property type="term" value="C:chromosome, telomeric region"/>
    <property type="evidence" value="ECO:0007669"/>
    <property type="project" value="UniProtKB-SubCell"/>
</dbReference>
<feature type="region of interest" description="Disordered" evidence="21">
    <location>
        <begin position="171"/>
        <end position="210"/>
    </location>
</feature>
<evidence type="ECO:0000256" key="11">
    <source>
        <dbReference type="ARBA" id="ARBA00022763"/>
    </source>
</evidence>
<evidence type="ECO:0000256" key="15">
    <source>
        <dbReference type="ARBA" id="ARBA00022895"/>
    </source>
</evidence>
<dbReference type="PROSITE" id="PS00916">
    <property type="entry name" value="PI3_4_KINASE_2"/>
    <property type="match status" value="1"/>
</dbReference>
<evidence type="ECO:0000256" key="16">
    <source>
        <dbReference type="ARBA" id="ARBA00023242"/>
    </source>
</evidence>
<evidence type="ECO:0000256" key="14">
    <source>
        <dbReference type="ARBA" id="ARBA00022853"/>
    </source>
</evidence>
<comment type="catalytic activity">
    <reaction evidence="19">
        <text>L-seryl-[protein] + ATP = O-phospho-L-seryl-[protein] + ADP + H(+)</text>
        <dbReference type="Rhea" id="RHEA:17989"/>
        <dbReference type="Rhea" id="RHEA-COMP:9863"/>
        <dbReference type="Rhea" id="RHEA-COMP:11604"/>
        <dbReference type="ChEBI" id="CHEBI:15378"/>
        <dbReference type="ChEBI" id="CHEBI:29999"/>
        <dbReference type="ChEBI" id="CHEBI:30616"/>
        <dbReference type="ChEBI" id="CHEBI:83421"/>
        <dbReference type="ChEBI" id="CHEBI:456216"/>
        <dbReference type="EC" id="2.7.11.1"/>
    </reaction>
</comment>
<protein>
    <recommendedName>
        <fullName evidence="6 20">Serine/threonine-protein kinase Tel1</fullName>
        <ecNumber evidence="5 20">2.7.11.1</ecNumber>
    </recommendedName>
</protein>
<keyword evidence="8 20" id="KW-0723">Serine/threonine-protein kinase</keyword>
<evidence type="ECO:0000256" key="20">
    <source>
        <dbReference type="RuleBase" id="RU365027"/>
    </source>
</evidence>
<dbReference type="CDD" id="cd05171">
    <property type="entry name" value="PIKKc_ATM"/>
    <property type="match status" value="1"/>
</dbReference>
<dbReference type="InterPro" id="IPR014009">
    <property type="entry name" value="PIK_FAT"/>
</dbReference>
<comment type="similarity">
    <text evidence="3 20">Belongs to the PI3/PI4-kinase family. ATM subfamily.</text>
</comment>
<dbReference type="PROSITE" id="PS51190">
    <property type="entry name" value="FATC"/>
    <property type="match status" value="1"/>
</dbReference>